<dbReference type="Proteomes" id="UP001305606">
    <property type="component" value="Chromosome"/>
</dbReference>
<dbReference type="InterPro" id="IPR000849">
    <property type="entry name" value="Sugar_P_transporter"/>
</dbReference>
<feature type="transmembrane region" description="Helical" evidence="6">
    <location>
        <begin position="342"/>
        <end position="365"/>
    </location>
</feature>
<gene>
    <name evidence="8" type="ORF">PS467_02500</name>
</gene>
<dbReference type="InterPro" id="IPR052952">
    <property type="entry name" value="MFS-Transporter"/>
</dbReference>
<comment type="subcellular location">
    <subcellularLocation>
        <location evidence="1">Cell membrane</location>
        <topology evidence="1">Multi-pass membrane protein</topology>
    </subcellularLocation>
</comment>
<feature type="transmembrane region" description="Helical" evidence="6">
    <location>
        <begin position="95"/>
        <end position="113"/>
    </location>
</feature>
<dbReference type="InterPro" id="IPR036259">
    <property type="entry name" value="MFS_trans_sf"/>
</dbReference>
<sequence>MNLPHSSGCTTASASRDASLARPSPYRWVILIACWLSFTLTSIDRSTWGPASVFVGDGLGVPIASLGVFATAYYIGYVISNALGGLGVDRYGPRIVLTTSLTGAGVFMTVFGSTPSATVGIAVQAVVGLFAGADYSAGVRLISSWFPSRRLGLPMGIFTTATSLGTAIANAVVPALIAWHGWGTSYHVFGVLSIVVAVPLFLLVRNQPDAMTARPVSGGAEKDTDPVTGAVRSGSRGRLDFGGIARNRDYVLVCVTGFCGFWGLYGFITWANALMIRGHDMSPGTAGLVVSVFAITAVVAKPVIGYVTDRFCGGARKIPTIAILGVFALALMWFGQLSTPTAFILLSPLLGAAAYGWTPLIVALVPRLVPSSVTGTASGIANAIWQLGSVLVPLAVGAVFSATDSFDAAFVTLAIGPVLAILVIAPVRAGGARRTRDDHPRSGAEKTSPVA</sequence>
<feature type="transmembrane region" description="Helical" evidence="6">
    <location>
        <begin position="377"/>
        <end position="402"/>
    </location>
</feature>
<name>A0ABY9UP17_9ACTN</name>
<evidence type="ECO:0000256" key="1">
    <source>
        <dbReference type="ARBA" id="ARBA00004651"/>
    </source>
</evidence>
<keyword evidence="2 6" id="KW-0812">Transmembrane</keyword>
<dbReference type="PANTHER" id="PTHR23527:SF1">
    <property type="entry name" value="BLL3282 PROTEIN"/>
    <property type="match status" value="1"/>
</dbReference>
<evidence type="ECO:0000259" key="7">
    <source>
        <dbReference type="PROSITE" id="PS50850"/>
    </source>
</evidence>
<dbReference type="InterPro" id="IPR020846">
    <property type="entry name" value="MFS_dom"/>
</dbReference>
<feature type="compositionally biased region" description="Basic and acidic residues" evidence="5">
    <location>
        <begin position="434"/>
        <end position="444"/>
    </location>
</feature>
<feature type="transmembrane region" description="Helical" evidence="6">
    <location>
        <begin position="185"/>
        <end position="204"/>
    </location>
</feature>
<feature type="transmembrane region" description="Helical" evidence="6">
    <location>
        <begin position="26"/>
        <end position="43"/>
    </location>
</feature>
<evidence type="ECO:0000256" key="6">
    <source>
        <dbReference type="SAM" id="Phobius"/>
    </source>
</evidence>
<dbReference type="PANTHER" id="PTHR23527">
    <property type="entry name" value="BLL3282 PROTEIN"/>
    <property type="match status" value="1"/>
</dbReference>
<evidence type="ECO:0000256" key="5">
    <source>
        <dbReference type="SAM" id="MobiDB-lite"/>
    </source>
</evidence>
<dbReference type="Pfam" id="PF07690">
    <property type="entry name" value="MFS_1"/>
    <property type="match status" value="1"/>
</dbReference>
<dbReference type="SUPFAM" id="SSF103473">
    <property type="entry name" value="MFS general substrate transporter"/>
    <property type="match status" value="1"/>
</dbReference>
<feature type="transmembrane region" description="Helical" evidence="6">
    <location>
        <begin position="408"/>
        <end position="427"/>
    </location>
</feature>
<feature type="domain" description="Major facilitator superfamily (MFS) profile" evidence="7">
    <location>
        <begin position="30"/>
        <end position="428"/>
    </location>
</feature>
<feature type="transmembrane region" description="Helical" evidence="6">
    <location>
        <begin position="318"/>
        <end position="336"/>
    </location>
</feature>
<evidence type="ECO:0000313" key="9">
    <source>
        <dbReference type="Proteomes" id="UP001305606"/>
    </source>
</evidence>
<dbReference type="Gene3D" id="1.20.1250.20">
    <property type="entry name" value="MFS general substrate transporter like domains"/>
    <property type="match status" value="2"/>
</dbReference>
<feature type="region of interest" description="Disordered" evidence="5">
    <location>
        <begin position="432"/>
        <end position="451"/>
    </location>
</feature>
<feature type="transmembrane region" description="Helical" evidence="6">
    <location>
        <begin position="250"/>
        <end position="273"/>
    </location>
</feature>
<dbReference type="PIRSF" id="PIRSF002808">
    <property type="entry name" value="Hexose_phosphate_transp"/>
    <property type="match status" value="1"/>
</dbReference>
<dbReference type="EMBL" id="CP117522">
    <property type="protein sequence ID" value="WNE94272.1"/>
    <property type="molecule type" value="Genomic_DNA"/>
</dbReference>
<dbReference type="InterPro" id="IPR011701">
    <property type="entry name" value="MFS"/>
</dbReference>
<reference evidence="8 9" key="1">
    <citation type="submission" date="2023-02" db="EMBL/GenBank/DDBJ databases">
        <title>Streptomyces sp. SCA4-21 with antifungal activity against Fusarium oxysporum f. sp. cubense, Streptomyces sp. SCA2-17 with antifungal activity against Fusarium oxysporum f. sp. cubense.</title>
        <authorList>
            <person name="Qi D."/>
        </authorList>
    </citation>
    <scope>NUCLEOTIDE SEQUENCE [LARGE SCALE GENOMIC DNA]</scope>
    <source>
        <strain evidence="8 9">SCA4-21</strain>
    </source>
</reference>
<proteinExistence type="predicted"/>
<keyword evidence="9" id="KW-1185">Reference proteome</keyword>
<evidence type="ECO:0000256" key="2">
    <source>
        <dbReference type="ARBA" id="ARBA00022692"/>
    </source>
</evidence>
<feature type="transmembrane region" description="Helical" evidence="6">
    <location>
        <begin position="119"/>
        <end position="139"/>
    </location>
</feature>
<dbReference type="PROSITE" id="PS50850">
    <property type="entry name" value="MFS"/>
    <property type="match status" value="1"/>
</dbReference>
<organism evidence="8 9">
    <name type="scientific">Streptomyces luomodiensis</name>
    <dbReference type="NCBI Taxonomy" id="3026192"/>
    <lineage>
        <taxon>Bacteria</taxon>
        <taxon>Bacillati</taxon>
        <taxon>Actinomycetota</taxon>
        <taxon>Actinomycetes</taxon>
        <taxon>Kitasatosporales</taxon>
        <taxon>Streptomycetaceae</taxon>
        <taxon>Streptomyces</taxon>
    </lineage>
</organism>
<accession>A0ABY9UP17</accession>
<keyword evidence="4 6" id="KW-0472">Membrane</keyword>
<keyword evidence="3 6" id="KW-1133">Transmembrane helix</keyword>
<dbReference type="RefSeq" id="WP_311033755.1">
    <property type="nucleotide sequence ID" value="NZ_CP117522.1"/>
</dbReference>
<evidence type="ECO:0000313" key="8">
    <source>
        <dbReference type="EMBL" id="WNE94272.1"/>
    </source>
</evidence>
<protein>
    <submittedName>
        <fullName evidence="8">MFS transporter</fullName>
    </submittedName>
</protein>
<feature type="transmembrane region" description="Helical" evidence="6">
    <location>
        <begin position="285"/>
        <end position="306"/>
    </location>
</feature>
<feature type="transmembrane region" description="Helical" evidence="6">
    <location>
        <begin position="63"/>
        <end position="83"/>
    </location>
</feature>
<evidence type="ECO:0000256" key="3">
    <source>
        <dbReference type="ARBA" id="ARBA00022989"/>
    </source>
</evidence>
<feature type="transmembrane region" description="Helical" evidence="6">
    <location>
        <begin position="151"/>
        <end position="179"/>
    </location>
</feature>
<evidence type="ECO:0000256" key="4">
    <source>
        <dbReference type="ARBA" id="ARBA00023136"/>
    </source>
</evidence>